<comment type="catalytic activity">
    <reaction evidence="1">
        <text>adenylyl-molybdopterin + molybdate = Mo-molybdopterin + AMP + H(+)</text>
        <dbReference type="Rhea" id="RHEA:35047"/>
        <dbReference type="ChEBI" id="CHEBI:15378"/>
        <dbReference type="ChEBI" id="CHEBI:36264"/>
        <dbReference type="ChEBI" id="CHEBI:62727"/>
        <dbReference type="ChEBI" id="CHEBI:71302"/>
        <dbReference type="ChEBI" id="CHEBI:456215"/>
    </reaction>
</comment>
<dbReference type="EMBL" id="CP000448">
    <property type="protein sequence ID" value="ABI68341.1"/>
    <property type="molecule type" value="Genomic_DNA"/>
</dbReference>
<dbReference type="Pfam" id="PF00994">
    <property type="entry name" value="MoCF_biosynth"/>
    <property type="match status" value="1"/>
</dbReference>
<dbReference type="eggNOG" id="COG0303">
    <property type="taxonomic scope" value="Bacteria"/>
</dbReference>
<dbReference type="AlphaFoldDB" id="Q0AY63"/>
<dbReference type="InterPro" id="IPR001453">
    <property type="entry name" value="MoaB/Mog_dom"/>
</dbReference>
<dbReference type="GO" id="GO:0006777">
    <property type="term" value="P:Mo-molybdopterin cofactor biosynthetic process"/>
    <property type="evidence" value="ECO:0007669"/>
    <property type="project" value="UniProtKB-UniRule"/>
</dbReference>
<dbReference type="GO" id="GO:0061599">
    <property type="term" value="F:molybdopterin molybdotransferase activity"/>
    <property type="evidence" value="ECO:0007669"/>
    <property type="project" value="UniProtKB-UniRule"/>
</dbReference>
<evidence type="ECO:0000259" key="2">
    <source>
        <dbReference type="SMART" id="SM00852"/>
    </source>
</evidence>
<proteinExistence type="inferred from homology"/>
<dbReference type="SUPFAM" id="SSF53218">
    <property type="entry name" value="Molybdenum cofactor biosynthesis proteins"/>
    <property type="match status" value="1"/>
</dbReference>
<dbReference type="InterPro" id="IPR036425">
    <property type="entry name" value="MoaB/Mog-like_dom_sf"/>
</dbReference>
<protein>
    <recommendedName>
        <fullName evidence="1">Molybdopterin molybdenumtransferase</fullName>
        <ecNumber evidence="1">2.10.1.1</ecNumber>
    </recommendedName>
</protein>
<evidence type="ECO:0000313" key="4">
    <source>
        <dbReference type="Proteomes" id="UP000001968"/>
    </source>
</evidence>
<dbReference type="PANTHER" id="PTHR10192:SF28">
    <property type="entry name" value="MOLYBDOPTERIN MOLYBDENUMTRANSFERASE"/>
    <property type="match status" value="1"/>
</dbReference>
<keyword evidence="1" id="KW-0500">Molybdenum</keyword>
<gene>
    <name evidence="3" type="ordered locus">Swol_1027</name>
</gene>
<keyword evidence="1" id="KW-0808">Transferase</keyword>
<dbReference type="HOGENOM" id="CLU_068847_1_0_9"/>
<feature type="domain" description="MoaB/Mog" evidence="2">
    <location>
        <begin position="174"/>
        <end position="306"/>
    </location>
</feature>
<dbReference type="Gene3D" id="3.40.980.10">
    <property type="entry name" value="MoaB/Mog-like domain"/>
    <property type="match status" value="1"/>
</dbReference>
<dbReference type="UniPathway" id="UPA00344"/>
<evidence type="ECO:0000313" key="3">
    <source>
        <dbReference type="EMBL" id="ABI68341.1"/>
    </source>
</evidence>
<organism evidence="3 4">
    <name type="scientific">Syntrophomonas wolfei subsp. wolfei (strain DSM 2245B / Goettingen)</name>
    <dbReference type="NCBI Taxonomy" id="335541"/>
    <lineage>
        <taxon>Bacteria</taxon>
        <taxon>Bacillati</taxon>
        <taxon>Bacillota</taxon>
        <taxon>Clostridia</taxon>
        <taxon>Eubacteriales</taxon>
        <taxon>Syntrophomonadaceae</taxon>
        <taxon>Syntrophomonas</taxon>
    </lineage>
</organism>
<dbReference type="STRING" id="335541.Swol_1027"/>
<comment type="cofactor">
    <cofactor evidence="1">
        <name>Mg(2+)</name>
        <dbReference type="ChEBI" id="CHEBI:18420"/>
    </cofactor>
</comment>
<keyword evidence="1" id="KW-0501">Molybdenum cofactor biosynthesis</keyword>
<evidence type="ECO:0000256" key="1">
    <source>
        <dbReference type="RuleBase" id="RU365090"/>
    </source>
</evidence>
<comment type="pathway">
    <text evidence="1">Cofactor biosynthesis; molybdopterin biosynthesis.</text>
</comment>
<comment type="function">
    <text evidence="1">Catalyzes the insertion of molybdate into adenylated molybdopterin with the concomitant release of AMP.</text>
</comment>
<dbReference type="EC" id="2.10.1.1" evidence="1"/>
<accession>Q0AY63</accession>
<sequence length="343" mass="37494">MRKVPVNEAIGQVLGHDIIKIIPGREKCRAFRRGQIITAADVPLLQDLGKEHIYIWEAGEELIHEDEAALRLAQSASGPGINLSEPSHGRVNLIAAYDGLLKIQVDQLHWINNLDSVIFATLHNNRTVVKEQKLAGTRVVPITVERSLVEEAEKLCSNPRPLVLVKPFKNLWTAVITTGNEVCYGRIKDGFGRVIRKKITPFGGRFMSQTIVPDSPEIIAAEIHRFIGEGADFIIITGGMSVDPDDVTPLGIKASGAEVVFYGAPVLPGSQFMLAYQGHVPICGVPGGALYSKFTTLDLLLPRIFAEERINRSDIVALGHGGFCEECKVCHFPACPFGKATYV</sequence>
<keyword evidence="1" id="KW-0479">Metal-binding</keyword>
<dbReference type="PANTHER" id="PTHR10192">
    <property type="entry name" value="MOLYBDOPTERIN BIOSYNTHESIS PROTEIN"/>
    <property type="match status" value="1"/>
</dbReference>
<keyword evidence="4" id="KW-1185">Reference proteome</keyword>
<dbReference type="GO" id="GO:0005829">
    <property type="term" value="C:cytosol"/>
    <property type="evidence" value="ECO:0007669"/>
    <property type="project" value="TreeGrafter"/>
</dbReference>
<dbReference type="KEGG" id="swo:Swol_1027"/>
<keyword evidence="1" id="KW-0460">Magnesium</keyword>
<dbReference type="InterPro" id="IPR038987">
    <property type="entry name" value="MoeA-like"/>
</dbReference>
<dbReference type="SMART" id="SM00852">
    <property type="entry name" value="MoCF_biosynth"/>
    <property type="match status" value="1"/>
</dbReference>
<dbReference type="Proteomes" id="UP000001968">
    <property type="component" value="Chromosome"/>
</dbReference>
<dbReference type="GO" id="GO:0046872">
    <property type="term" value="F:metal ion binding"/>
    <property type="evidence" value="ECO:0007669"/>
    <property type="project" value="UniProtKB-UniRule"/>
</dbReference>
<comment type="similarity">
    <text evidence="1">Belongs to the MoeA family.</text>
</comment>
<dbReference type="RefSeq" id="WP_011640446.1">
    <property type="nucleotide sequence ID" value="NC_008346.1"/>
</dbReference>
<name>Q0AY63_SYNWW</name>
<dbReference type="CDD" id="cd03522">
    <property type="entry name" value="MoeA_like"/>
    <property type="match status" value="1"/>
</dbReference>
<reference evidence="4" key="1">
    <citation type="journal article" date="2010" name="Environ. Microbiol.">
        <title>The genome of Syntrophomonas wolfei: new insights into syntrophic metabolism and biohydrogen production.</title>
        <authorList>
            <person name="Sieber J.R."/>
            <person name="Sims D.R."/>
            <person name="Han C."/>
            <person name="Kim E."/>
            <person name="Lykidis A."/>
            <person name="Lapidus A.L."/>
            <person name="McDonnald E."/>
            <person name="Rohlin L."/>
            <person name="Culley D.E."/>
            <person name="Gunsalus R."/>
            <person name="McInerney M.J."/>
        </authorList>
    </citation>
    <scope>NUCLEOTIDE SEQUENCE [LARGE SCALE GENOMIC DNA]</scope>
    <source>
        <strain evidence="4">DSM 2245B / Goettingen</strain>
    </source>
</reference>
<dbReference type="OrthoDB" id="9767940at2"/>